<dbReference type="eggNOG" id="ENOG50335X0">
    <property type="taxonomic scope" value="Bacteria"/>
</dbReference>
<evidence type="ECO:0000313" key="3">
    <source>
        <dbReference type="Proteomes" id="UP000005778"/>
    </source>
</evidence>
<sequence>MFIPIYRKSNHINVHLTTPDTDIQNLIDEILDEISSIKKISNRSRAREALKKVILNLIHAERTKDCVRISRNKNDYGHHRMYGQIWLKYDRLIPIIDGLIELGYVEHLNGYWDKEKKTGYQTKIWASDRLRSRFFMVPATRNHKSIERAEPEQVIQLKDSSKKLVSYTPTKPIVLTRKRLEQYNEFIQEQYITVNLTEEVATDNEFWCHNLLNGLLNASYTLAGLKLNQELNITDTGTEHYHIVYINQEDSTNPKYILVPCSVPSTSSSTITSTHTPAPPSINTTTSTSSSSTSTLLSHIQTLIHLSSTKEKQPKPLIDKALMISNDELMEYFLNWLLFLNTGIKRGWDDKQIRQAYRSRSRLGKLGIAELVFRLKYEACHRVFNNSSFKNGGRFYGASHLDIPGHMRGFIRINGEPVVELDYDALHVVMLYHLRGIDIDLAQDPYDMIVGPEDRSIKKIALLTAINATTEAKAIQGIRKKLVDEGYREDILKDKALKSLIARAKLAHPDISDDVASGKGIELQNLDSRIADAILTNLMAENIPALPVHDSFIVPQQYEGKLRQQMLEEYEKILGFKPGVSKKEKRYFPKKWKNWN</sequence>
<gene>
    <name evidence="2" type="ORF">DespoDRAFT_00720</name>
</gene>
<dbReference type="STRING" id="879212.DespoDRAFT_00720"/>
<dbReference type="AlphaFoldDB" id="I5AZQ1"/>
<dbReference type="RefSeq" id="WP_004071422.1">
    <property type="nucleotide sequence ID" value="NZ_CM001488.1"/>
</dbReference>
<organism evidence="2 3">
    <name type="scientific">Desulfobacter postgatei 2ac9</name>
    <dbReference type="NCBI Taxonomy" id="879212"/>
    <lineage>
        <taxon>Bacteria</taxon>
        <taxon>Pseudomonadati</taxon>
        <taxon>Thermodesulfobacteriota</taxon>
        <taxon>Desulfobacteria</taxon>
        <taxon>Desulfobacterales</taxon>
        <taxon>Desulfobacteraceae</taxon>
        <taxon>Desulfobacter</taxon>
    </lineage>
</organism>
<protein>
    <submittedName>
        <fullName evidence="2">Uncharacterized protein</fullName>
    </submittedName>
</protein>
<keyword evidence="3" id="KW-1185">Reference proteome</keyword>
<evidence type="ECO:0000256" key="1">
    <source>
        <dbReference type="SAM" id="MobiDB-lite"/>
    </source>
</evidence>
<dbReference type="EMBL" id="CM001488">
    <property type="protein sequence ID" value="EIM62714.1"/>
    <property type="molecule type" value="Genomic_DNA"/>
</dbReference>
<evidence type="ECO:0000313" key="2">
    <source>
        <dbReference type="EMBL" id="EIM62714.1"/>
    </source>
</evidence>
<accession>I5AZQ1</accession>
<feature type="region of interest" description="Disordered" evidence="1">
    <location>
        <begin position="269"/>
        <end position="290"/>
    </location>
</feature>
<dbReference type="HOGENOM" id="CLU_539395_0_0_7"/>
<reference evidence="2 3" key="2">
    <citation type="submission" date="2012-02" db="EMBL/GenBank/DDBJ databases">
        <title>Improved High-Quality Draft sequence of Desulfobacter postgatei 2ac9.</title>
        <authorList>
            <consortium name="US DOE Joint Genome Institute"/>
            <person name="Lucas S."/>
            <person name="Han J."/>
            <person name="Lapidus A."/>
            <person name="Cheng J.-F."/>
            <person name="Goodwin L."/>
            <person name="Pitluck S."/>
            <person name="Peters L."/>
            <person name="Ovchinnikova G."/>
            <person name="Held B."/>
            <person name="Detter J.C."/>
            <person name="Han C."/>
            <person name="Tapia R."/>
            <person name="Land M."/>
            <person name="Hauser L."/>
            <person name="Kyrpides N."/>
            <person name="Ivanova N."/>
            <person name="Pagani I."/>
            <person name="Orellana R."/>
            <person name="Lovley D."/>
            <person name="Woyke T."/>
        </authorList>
    </citation>
    <scope>NUCLEOTIDE SEQUENCE [LARGE SCALE GENOMIC DNA]</scope>
    <source>
        <strain evidence="2 3">2ac9</strain>
    </source>
</reference>
<dbReference type="Proteomes" id="UP000005778">
    <property type="component" value="Chromosome"/>
</dbReference>
<name>I5AZQ1_9BACT</name>
<reference evidence="2 3" key="1">
    <citation type="submission" date="2011-09" db="EMBL/GenBank/DDBJ databases">
        <authorList>
            <consortium name="US DOE Joint Genome Institute (JGI-PGF)"/>
            <person name="Lucas S."/>
            <person name="Han J."/>
            <person name="Lapidus A."/>
            <person name="Cheng J.-F."/>
            <person name="Goodwin L."/>
            <person name="Pitluck S."/>
            <person name="Peters L."/>
            <person name="Land M.L."/>
            <person name="Hauser L."/>
            <person name="Orellana R."/>
            <person name="Lovley D."/>
            <person name="Woyke T.J."/>
        </authorList>
    </citation>
    <scope>NUCLEOTIDE SEQUENCE [LARGE SCALE GENOMIC DNA]</scope>
    <source>
        <strain evidence="2 3">2ac9</strain>
    </source>
</reference>
<proteinExistence type="predicted"/>